<dbReference type="AlphaFoldDB" id="A0A452YFM7"/>
<dbReference type="EnsemblPlants" id="AET1Gv20401500.12">
    <property type="protein sequence ID" value="AET1Gv20401500.12"/>
    <property type="gene ID" value="AET1Gv20401500"/>
</dbReference>
<evidence type="ECO:0000313" key="2">
    <source>
        <dbReference type="EnsemblPlants" id="AET1Gv20401500.12"/>
    </source>
</evidence>
<protein>
    <submittedName>
        <fullName evidence="2">Uncharacterized protein</fullName>
    </submittedName>
</protein>
<feature type="region of interest" description="Disordered" evidence="1">
    <location>
        <begin position="1"/>
        <end position="34"/>
    </location>
</feature>
<reference evidence="2" key="4">
    <citation type="submission" date="2019-03" db="UniProtKB">
        <authorList>
            <consortium name="EnsemblPlants"/>
        </authorList>
    </citation>
    <scope>IDENTIFICATION</scope>
</reference>
<reference evidence="3" key="1">
    <citation type="journal article" date="2014" name="Science">
        <title>Ancient hybridizations among the ancestral genomes of bread wheat.</title>
        <authorList>
            <consortium name="International Wheat Genome Sequencing Consortium,"/>
            <person name="Marcussen T."/>
            <person name="Sandve S.R."/>
            <person name="Heier L."/>
            <person name="Spannagl M."/>
            <person name="Pfeifer M."/>
            <person name="Jakobsen K.S."/>
            <person name="Wulff B.B."/>
            <person name="Steuernagel B."/>
            <person name="Mayer K.F."/>
            <person name="Olsen O.A."/>
        </authorList>
    </citation>
    <scope>NUCLEOTIDE SEQUENCE [LARGE SCALE GENOMIC DNA]</scope>
    <source>
        <strain evidence="3">cv. AL8/78</strain>
    </source>
</reference>
<name>A0A452YFM7_AEGTS</name>
<keyword evidence="3" id="KW-1185">Reference proteome</keyword>
<feature type="region of interest" description="Disordered" evidence="1">
    <location>
        <begin position="58"/>
        <end position="84"/>
    </location>
</feature>
<dbReference type="Proteomes" id="UP000015105">
    <property type="component" value="Chromosome 1D"/>
</dbReference>
<sequence>MYQSNQARIKKEIPSLLPGRGQKGPRPALSRPPSSSHIAIWYQLASVRSCLHRRPTRLFRCRDPPSRPPPPSSPRRRCPGLCGT</sequence>
<accession>A0A452YFM7</accession>
<evidence type="ECO:0000256" key="1">
    <source>
        <dbReference type="SAM" id="MobiDB-lite"/>
    </source>
</evidence>
<evidence type="ECO:0000313" key="3">
    <source>
        <dbReference type="Proteomes" id="UP000015105"/>
    </source>
</evidence>
<feature type="compositionally biased region" description="Low complexity" evidence="1">
    <location>
        <begin position="25"/>
        <end position="34"/>
    </location>
</feature>
<dbReference type="Gramene" id="AET1Gv20401500.12">
    <property type="protein sequence ID" value="AET1Gv20401500.12"/>
    <property type="gene ID" value="AET1Gv20401500"/>
</dbReference>
<reference evidence="2" key="3">
    <citation type="journal article" date="2017" name="Nature">
        <title>Genome sequence of the progenitor of the wheat D genome Aegilops tauschii.</title>
        <authorList>
            <person name="Luo M.C."/>
            <person name="Gu Y.Q."/>
            <person name="Puiu D."/>
            <person name="Wang H."/>
            <person name="Twardziok S.O."/>
            <person name="Deal K.R."/>
            <person name="Huo N."/>
            <person name="Zhu T."/>
            <person name="Wang L."/>
            <person name="Wang Y."/>
            <person name="McGuire P.E."/>
            <person name="Liu S."/>
            <person name="Long H."/>
            <person name="Ramasamy R.K."/>
            <person name="Rodriguez J.C."/>
            <person name="Van S.L."/>
            <person name="Yuan L."/>
            <person name="Wang Z."/>
            <person name="Xia Z."/>
            <person name="Xiao L."/>
            <person name="Anderson O.D."/>
            <person name="Ouyang S."/>
            <person name="Liang Y."/>
            <person name="Zimin A.V."/>
            <person name="Pertea G."/>
            <person name="Qi P."/>
            <person name="Bennetzen J.L."/>
            <person name="Dai X."/>
            <person name="Dawson M.W."/>
            <person name="Muller H.G."/>
            <person name="Kugler K."/>
            <person name="Rivarola-Duarte L."/>
            <person name="Spannagl M."/>
            <person name="Mayer K.F.X."/>
            <person name="Lu F.H."/>
            <person name="Bevan M.W."/>
            <person name="Leroy P."/>
            <person name="Li P."/>
            <person name="You F.M."/>
            <person name="Sun Q."/>
            <person name="Liu Z."/>
            <person name="Lyons E."/>
            <person name="Wicker T."/>
            <person name="Salzberg S.L."/>
            <person name="Devos K.M."/>
            <person name="Dvorak J."/>
        </authorList>
    </citation>
    <scope>NUCLEOTIDE SEQUENCE [LARGE SCALE GENOMIC DNA]</scope>
    <source>
        <strain evidence="2">cv. AL8/78</strain>
    </source>
</reference>
<organism evidence="2 3">
    <name type="scientific">Aegilops tauschii subsp. strangulata</name>
    <name type="common">Goatgrass</name>
    <dbReference type="NCBI Taxonomy" id="200361"/>
    <lineage>
        <taxon>Eukaryota</taxon>
        <taxon>Viridiplantae</taxon>
        <taxon>Streptophyta</taxon>
        <taxon>Embryophyta</taxon>
        <taxon>Tracheophyta</taxon>
        <taxon>Spermatophyta</taxon>
        <taxon>Magnoliopsida</taxon>
        <taxon>Liliopsida</taxon>
        <taxon>Poales</taxon>
        <taxon>Poaceae</taxon>
        <taxon>BOP clade</taxon>
        <taxon>Pooideae</taxon>
        <taxon>Triticodae</taxon>
        <taxon>Triticeae</taxon>
        <taxon>Triticinae</taxon>
        <taxon>Aegilops</taxon>
    </lineage>
</organism>
<proteinExistence type="predicted"/>
<reference evidence="2" key="5">
    <citation type="journal article" date="2021" name="G3 (Bethesda)">
        <title>Aegilops tauschii genome assembly Aet v5.0 features greater sequence contiguity and improved annotation.</title>
        <authorList>
            <person name="Wang L."/>
            <person name="Zhu T."/>
            <person name="Rodriguez J.C."/>
            <person name="Deal K.R."/>
            <person name="Dubcovsky J."/>
            <person name="McGuire P.E."/>
            <person name="Lux T."/>
            <person name="Spannagl M."/>
            <person name="Mayer K.F.X."/>
            <person name="Baldrich P."/>
            <person name="Meyers B.C."/>
            <person name="Huo N."/>
            <person name="Gu Y.Q."/>
            <person name="Zhou H."/>
            <person name="Devos K.M."/>
            <person name="Bennetzen J.L."/>
            <person name="Unver T."/>
            <person name="Budak H."/>
            <person name="Gulick P.J."/>
            <person name="Galiba G."/>
            <person name="Kalapos B."/>
            <person name="Nelson D.R."/>
            <person name="Li P."/>
            <person name="You F.M."/>
            <person name="Luo M.C."/>
            <person name="Dvorak J."/>
        </authorList>
    </citation>
    <scope>NUCLEOTIDE SEQUENCE [LARGE SCALE GENOMIC DNA]</scope>
    <source>
        <strain evidence="2">cv. AL8/78</strain>
    </source>
</reference>
<reference evidence="3" key="2">
    <citation type="journal article" date="2017" name="Nat. Plants">
        <title>The Aegilops tauschii genome reveals multiple impacts of transposons.</title>
        <authorList>
            <person name="Zhao G."/>
            <person name="Zou C."/>
            <person name="Li K."/>
            <person name="Wang K."/>
            <person name="Li T."/>
            <person name="Gao L."/>
            <person name="Zhang X."/>
            <person name="Wang H."/>
            <person name="Yang Z."/>
            <person name="Liu X."/>
            <person name="Jiang W."/>
            <person name="Mao L."/>
            <person name="Kong X."/>
            <person name="Jiao Y."/>
            <person name="Jia J."/>
        </authorList>
    </citation>
    <scope>NUCLEOTIDE SEQUENCE [LARGE SCALE GENOMIC DNA]</scope>
    <source>
        <strain evidence="3">cv. AL8/78</strain>
    </source>
</reference>